<keyword evidence="11" id="KW-1185">Reference proteome</keyword>
<name>A0AAW6UAZ1_9MOLU</name>
<evidence type="ECO:0000256" key="9">
    <source>
        <dbReference type="ARBA" id="ARBA00047890"/>
    </source>
</evidence>
<dbReference type="Pfam" id="PF06508">
    <property type="entry name" value="QueC"/>
    <property type="match status" value="1"/>
</dbReference>
<keyword evidence="5" id="KW-0862">Zinc</keyword>
<dbReference type="Gene3D" id="3.40.50.620">
    <property type="entry name" value="HUPs"/>
    <property type="match status" value="1"/>
</dbReference>
<comment type="catalytic activity">
    <reaction evidence="9">
        <text>7-carboxy-7-carbaguanine + NH4(+) + 2 ATP = 7-cyano-7-carbaguanine + 2 AMP + 2 diphosphate + 2 H(+)</text>
        <dbReference type="Rhea" id="RHEA:27982"/>
        <dbReference type="ChEBI" id="CHEBI:15378"/>
        <dbReference type="ChEBI" id="CHEBI:28938"/>
        <dbReference type="ChEBI" id="CHEBI:30616"/>
        <dbReference type="ChEBI" id="CHEBI:33019"/>
        <dbReference type="ChEBI" id="CHEBI:45075"/>
        <dbReference type="ChEBI" id="CHEBI:61036"/>
        <dbReference type="ChEBI" id="CHEBI:456215"/>
        <dbReference type="EC" id="6.3.4.20"/>
    </reaction>
</comment>
<dbReference type="PANTHER" id="PTHR42914">
    <property type="entry name" value="7-CYANO-7-DEAZAGUANINE SYNTHASE"/>
    <property type="match status" value="1"/>
</dbReference>
<dbReference type="GO" id="GO:0016874">
    <property type="term" value="F:ligase activity"/>
    <property type="evidence" value="ECO:0007669"/>
    <property type="project" value="UniProtKB-KW"/>
</dbReference>
<accession>A0AAW6UAZ1</accession>
<dbReference type="SUPFAM" id="SSF52402">
    <property type="entry name" value="Adenine nucleotide alpha hydrolases-like"/>
    <property type="match status" value="1"/>
</dbReference>
<dbReference type="GO" id="GO:0005524">
    <property type="term" value="F:ATP binding"/>
    <property type="evidence" value="ECO:0007669"/>
    <property type="project" value="UniProtKB-KW"/>
</dbReference>
<evidence type="ECO:0000256" key="7">
    <source>
        <dbReference type="ARBA" id="ARBA00037993"/>
    </source>
</evidence>
<keyword evidence="3" id="KW-0479">Metal-binding</keyword>
<dbReference type="RefSeq" id="WP_282839269.1">
    <property type="nucleotide sequence ID" value="NZ_JASCXW010000012.1"/>
</dbReference>
<dbReference type="Proteomes" id="UP001431532">
    <property type="component" value="Unassembled WGS sequence"/>
</dbReference>
<sequence length="212" mass="24237">MKKYDLVLLMSGGLDSTVLFYDLISKGMRVLPLFLDYGQHCVETELRTLKKVLTEVYIEDLHIINIADVYRDSDSVMIKERNLWEKQISEKDMYLPYRNLLFMTIAVSFAQSNQVNKVYSAFINSNHAKEIDCSTDFFKMLNNMLSDIGYVNIELPYKNMTKVDVLRRGIQLNAPLSITYSCQVNSTNPCGSCPNCVERLNAIKEASESNNG</sequence>
<evidence type="ECO:0000256" key="5">
    <source>
        <dbReference type="ARBA" id="ARBA00022833"/>
    </source>
</evidence>
<comment type="pathway">
    <text evidence="1">Purine metabolism; 7-cyano-7-deazaguanine biosynthesis.</text>
</comment>
<evidence type="ECO:0000256" key="8">
    <source>
        <dbReference type="ARBA" id="ARBA00039149"/>
    </source>
</evidence>
<dbReference type="PIRSF" id="PIRSF006293">
    <property type="entry name" value="ExsB"/>
    <property type="match status" value="1"/>
</dbReference>
<comment type="caution">
    <text evidence="10">The sequence shown here is derived from an EMBL/GenBank/DDBJ whole genome shotgun (WGS) entry which is preliminary data.</text>
</comment>
<evidence type="ECO:0000256" key="4">
    <source>
        <dbReference type="ARBA" id="ARBA00022741"/>
    </source>
</evidence>
<keyword evidence="4" id="KW-0547">Nucleotide-binding</keyword>
<evidence type="ECO:0000313" key="10">
    <source>
        <dbReference type="EMBL" id="MDI6452844.1"/>
    </source>
</evidence>
<reference evidence="10" key="1">
    <citation type="submission" date="2023-05" db="EMBL/GenBank/DDBJ databases">
        <title>Mariniplasma microaerophilum sp. nov., a novel anaerobic mollicute isolated from terrestrial mud volcano, Taman Peninsula, Russia.</title>
        <authorList>
            <person name="Khomyakova M.A."/>
            <person name="Merkel A.Y."/>
            <person name="Slobodkin A.I."/>
        </authorList>
    </citation>
    <scope>NUCLEOTIDE SEQUENCE</scope>
    <source>
        <strain evidence="10">M4Ah</strain>
    </source>
</reference>
<dbReference type="InterPro" id="IPR018317">
    <property type="entry name" value="QueC"/>
</dbReference>
<evidence type="ECO:0000256" key="3">
    <source>
        <dbReference type="ARBA" id="ARBA00022723"/>
    </source>
</evidence>
<gene>
    <name evidence="10" type="ORF">QJ521_04640</name>
</gene>
<dbReference type="EMBL" id="JASCXW010000012">
    <property type="protein sequence ID" value="MDI6452844.1"/>
    <property type="molecule type" value="Genomic_DNA"/>
</dbReference>
<dbReference type="AlphaFoldDB" id="A0AAW6UAZ1"/>
<comment type="similarity">
    <text evidence="7">Belongs to the QueC family.</text>
</comment>
<keyword evidence="2 10" id="KW-0436">Ligase</keyword>
<organism evidence="10 11">
    <name type="scientific">Peloplasma aerotolerans</name>
    <dbReference type="NCBI Taxonomy" id="3044389"/>
    <lineage>
        <taxon>Bacteria</taxon>
        <taxon>Bacillati</taxon>
        <taxon>Mycoplasmatota</taxon>
        <taxon>Mollicutes</taxon>
        <taxon>Acholeplasmatales</taxon>
        <taxon>Acholeplasmataceae</taxon>
        <taxon>Peloplasma</taxon>
    </lineage>
</organism>
<dbReference type="InterPro" id="IPR014729">
    <property type="entry name" value="Rossmann-like_a/b/a_fold"/>
</dbReference>
<evidence type="ECO:0000313" key="11">
    <source>
        <dbReference type="Proteomes" id="UP001431532"/>
    </source>
</evidence>
<dbReference type="GO" id="GO:0046872">
    <property type="term" value="F:metal ion binding"/>
    <property type="evidence" value="ECO:0007669"/>
    <property type="project" value="UniProtKB-KW"/>
</dbReference>
<proteinExistence type="inferred from homology"/>
<evidence type="ECO:0000256" key="1">
    <source>
        <dbReference type="ARBA" id="ARBA00005061"/>
    </source>
</evidence>
<protein>
    <recommendedName>
        <fullName evidence="8">7-cyano-7-deazaguanine synthase</fullName>
        <ecNumber evidence="8">6.3.4.20</ecNumber>
    </recommendedName>
</protein>
<keyword evidence="6" id="KW-0067">ATP-binding</keyword>
<dbReference type="PANTHER" id="PTHR42914:SF1">
    <property type="entry name" value="7-CYANO-7-DEAZAGUANINE SYNTHASE"/>
    <property type="match status" value="1"/>
</dbReference>
<dbReference type="EC" id="6.3.4.20" evidence="8"/>
<evidence type="ECO:0000256" key="2">
    <source>
        <dbReference type="ARBA" id="ARBA00022598"/>
    </source>
</evidence>
<evidence type="ECO:0000256" key="6">
    <source>
        <dbReference type="ARBA" id="ARBA00022840"/>
    </source>
</evidence>